<organism evidence="1 2">
    <name type="scientific">Actinoallomurus liliacearum</name>
    <dbReference type="NCBI Taxonomy" id="1080073"/>
    <lineage>
        <taxon>Bacteria</taxon>
        <taxon>Bacillati</taxon>
        <taxon>Actinomycetota</taxon>
        <taxon>Actinomycetes</taxon>
        <taxon>Streptosporangiales</taxon>
        <taxon>Thermomonosporaceae</taxon>
        <taxon>Actinoallomurus</taxon>
    </lineage>
</organism>
<proteinExistence type="predicted"/>
<dbReference type="Proteomes" id="UP001500212">
    <property type="component" value="Unassembled WGS sequence"/>
</dbReference>
<reference evidence="2" key="1">
    <citation type="journal article" date="2019" name="Int. J. Syst. Evol. Microbiol.">
        <title>The Global Catalogue of Microorganisms (GCM) 10K type strain sequencing project: providing services to taxonomists for standard genome sequencing and annotation.</title>
        <authorList>
            <consortium name="The Broad Institute Genomics Platform"/>
            <consortium name="The Broad Institute Genome Sequencing Center for Infectious Disease"/>
            <person name="Wu L."/>
            <person name="Ma J."/>
        </authorList>
    </citation>
    <scope>NUCLEOTIDE SEQUENCE [LARGE SCALE GENOMIC DNA]</scope>
    <source>
        <strain evidence="2">JCM 17938</strain>
    </source>
</reference>
<sequence length="95" mass="10381">MNEIDRNQALTALVNLCRELAKLGVNVGLSDARPAISVRGGLASRKVWIQIDPSGESFVWQRDDRALHAADDPAGAAARIAEYIKKRDAAPGERW</sequence>
<gene>
    <name evidence="1" type="ORF">GCM10023195_60810</name>
</gene>
<keyword evidence="2" id="KW-1185">Reference proteome</keyword>
<accession>A0ABP8TQC7</accession>
<evidence type="ECO:0000313" key="1">
    <source>
        <dbReference type="EMBL" id="GAA4613977.1"/>
    </source>
</evidence>
<dbReference type="EMBL" id="BAABHJ010000023">
    <property type="protein sequence ID" value="GAA4613977.1"/>
    <property type="molecule type" value="Genomic_DNA"/>
</dbReference>
<comment type="caution">
    <text evidence="1">The sequence shown here is derived from an EMBL/GenBank/DDBJ whole genome shotgun (WGS) entry which is preliminary data.</text>
</comment>
<protein>
    <submittedName>
        <fullName evidence="1">Uncharacterized protein</fullName>
    </submittedName>
</protein>
<name>A0ABP8TQC7_9ACTN</name>
<evidence type="ECO:0000313" key="2">
    <source>
        <dbReference type="Proteomes" id="UP001500212"/>
    </source>
</evidence>